<evidence type="ECO:0000313" key="1">
    <source>
        <dbReference type="EMBL" id="OAQ60123.1"/>
    </source>
</evidence>
<evidence type="ECO:0000313" key="2">
    <source>
        <dbReference type="Proteomes" id="UP000078397"/>
    </source>
</evidence>
<proteinExistence type="predicted"/>
<dbReference type="EMBL" id="LSBJ02000009">
    <property type="protein sequence ID" value="OAQ60123.1"/>
    <property type="molecule type" value="Genomic_DNA"/>
</dbReference>
<reference evidence="1 2" key="1">
    <citation type="journal article" date="2016" name="PLoS Pathog.">
        <title>Biosynthesis of antibiotic leucinostatins in bio-control fungus Purpureocillium lilacinum and their inhibition on phytophthora revealed by genome mining.</title>
        <authorList>
            <person name="Wang G."/>
            <person name="Liu Z."/>
            <person name="Lin R."/>
            <person name="Li E."/>
            <person name="Mao Z."/>
            <person name="Ling J."/>
            <person name="Yang Y."/>
            <person name="Yin W.B."/>
            <person name="Xie B."/>
        </authorList>
    </citation>
    <scope>NUCLEOTIDE SEQUENCE [LARGE SCALE GENOMIC DNA]</scope>
    <source>
        <strain evidence="1">170</strain>
    </source>
</reference>
<dbReference type="AlphaFoldDB" id="A0A179F4L6"/>
<name>A0A179F4L6_METCM</name>
<organism evidence="1 2">
    <name type="scientific">Pochonia chlamydosporia 170</name>
    <dbReference type="NCBI Taxonomy" id="1380566"/>
    <lineage>
        <taxon>Eukaryota</taxon>
        <taxon>Fungi</taxon>
        <taxon>Dikarya</taxon>
        <taxon>Ascomycota</taxon>
        <taxon>Pezizomycotina</taxon>
        <taxon>Sordariomycetes</taxon>
        <taxon>Hypocreomycetidae</taxon>
        <taxon>Hypocreales</taxon>
        <taxon>Clavicipitaceae</taxon>
        <taxon>Pochonia</taxon>
    </lineage>
</organism>
<comment type="caution">
    <text evidence="1">The sequence shown here is derived from an EMBL/GenBank/DDBJ whole genome shotgun (WGS) entry which is preliminary data.</text>
</comment>
<dbReference type="RefSeq" id="XP_018138033.1">
    <property type="nucleotide sequence ID" value="XM_018294524.1"/>
</dbReference>
<keyword evidence="2" id="KW-1185">Reference proteome</keyword>
<protein>
    <submittedName>
        <fullName evidence="1">Uncharacterized protein</fullName>
    </submittedName>
</protein>
<accession>A0A179F4L6</accession>
<gene>
    <name evidence="1" type="ORF">VFPPC_16771</name>
</gene>
<dbReference type="Proteomes" id="UP000078397">
    <property type="component" value="Unassembled WGS sequence"/>
</dbReference>
<dbReference type="KEGG" id="pchm:VFPPC_16771"/>
<dbReference type="GeneID" id="28858518"/>
<sequence length="76" mass="8962">MQNKRMLEWKNVTRQCAVLVKPFSREVERLTGFRVPSHEQLPKLEKLNKDPTYESWKRGSSFGKIKNKNNTVQSLT</sequence>